<reference evidence="3 4" key="1">
    <citation type="submission" date="2021-04" db="EMBL/GenBank/DDBJ databases">
        <title>Pseudomonas boanensis sp. nov., a bacterium isolated from river water used for household purposes in Boane District, Mozambique.</title>
        <authorList>
            <person name="Nicklasson M."/>
            <person name="Martin-Rodriguez A.J."/>
            <person name="Thorell K."/>
            <person name="Neves L."/>
            <person name="Mussagy A."/>
            <person name="Rydberg H.A."/>
            <person name="Hernroth B."/>
            <person name="Svensson-Stadler L."/>
            <person name="Sjoling A."/>
        </authorList>
    </citation>
    <scope>NUCLEOTIDE SEQUENCE [LARGE SCALE GENOMIC DNA]</scope>
    <source>
        <strain evidence="3 4">DB1</strain>
    </source>
</reference>
<feature type="transmembrane region" description="Helical" evidence="1">
    <location>
        <begin position="41"/>
        <end position="58"/>
    </location>
</feature>
<dbReference type="InterPro" id="IPR006976">
    <property type="entry name" value="VanZ-like"/>
</dbReference>
<dbReference type="Proteomes" id="UP001519667">
    <property type="component" value="Unassembled WGS sequence"/>
</dbReference>
<evidence type="ECO:0000259" key="2">
    <source>
        <dbReference type="Pfam" id="PF04892"/>
    </source>
</evidence>
<feature type="domain" description="VanZ-like" evidence="2">
    <location>
        <begin position="46"/>
        <end position="110"/>
    </location>
</feature>
<feature type="transmembrane region" description="Helical" evidence="1">
    <location>
        <begin position="7"/>
        <end position="26"/>
    </location>
</feature>
<dbReference type="PANTHER" id="PTHR28008">
    <property type="entry name" value="DOMAIN PROTEIN, PUTATIVE (AFU_ORTHOLOGUE AFUA_3G10980)-RELATED"/>
    <property type="match status" value="1"/>
</dbReference>
<gene>
    <name evidence="3" type="ORF">J7302_06515</name>
</gene>
<evidence type="ECO:0000313" key="3">
    <source>
        <dbReference type="EMBL" id="MBT8765782.1"/>
    </source>
</evidence>
<name>A0ABS5XHH0_9GAMM</name>
<sequence length="131" mass="14439">MTDSRLIWLARFAFCLVLAVVLMAGLSSDPVPEAFDNQDKLHHWAGFACLTLSAWLAFPRARLPWLFLWPFLLSVGIELGQELLPLRTASWADIAANVLGVLSGILCTLALRRLWPTDQADRPGEPGADAL</sequence>
<feature type="transmembrane region" description="Helical" evidence="1">
    <location>
        <begin position="90"/>
        <end position="111"/>
    </location>
</feature>
<protein>
    <submittedName>
        <fullName evidence="3">VanZ family protein</fullName>
    </submittedName>
</protein>
<accession>A0ABS5XHH0</accession>
<dbReference type="EMBL" id="JAGTIS010000002">
    <property type="protein sequence ID" value="MBT8765782.1"/>
    <property type="molecule type" value="Genomic_DNA"/>
</dbReference>
<dbReference type="PANTHER" id="PTHR28008:SF1">
    <property type="entry name" value="DOMAIN PROTEIN, PUTATIVE (AFU_ORTHOLOGUE AFUA_3G10980)-RELATED"/>
    <property type="match status" value="1"/>
</dbReference>
<comment type="caution">
    <text evidence="3">The sequence shown here is derived from an EMBL/GenBank/DDBJ whole genome shotgun (WGS) entry which is preliminary data.</text>
</comment>
<keyword evidence="1" id="KW-1133">Transmembrane helix</keyword>
<dbReference type="RefSeq" id="WP_215372003.1">
    <property type="nucleotide sequence ID" value="NZ_JAGTIS010000002.1"/>
</dbReference>
<keyword evidence="4" id="KW-1185">Reference proteome</keyword>
<keyword evidence="1" id="KW-0812">Transmembrane</keyword>
<dbReference type="Pfam" id="PF04892">
    <property type="entry name" value="VanZ"/>
    <property type="match status" value="1"/>
</dbReference>
<feature type="transmembrane region" description="Helical" evidence="1">
    <location>
        <begin position="65"/>
        <end position="84"/>
    </location>
</feature>
<keyword evidence="1" id="KW-0472">Membrane</keyword>
<evidence type="ECO:0000313" key="4">
    <source>
        <dbReference type="Proteomes" id="UP001519667"/>
    </source>
</evidence>
<organism evidence="3 4">
    <name type="scientific">Metapseudomonas boanensis</name>
    <dbReference type="NCBI Taxonomy" id="2822138"/>
    <lineage>
        <taxon>Bacteria</taxon>
        <taxon>Pseudomonadati</taxon>
        <taxon>Pseudomonadota</taxon>
        <taxon>Gammaproteobacteria</taxon>
        <taxon>Pseudomonadales</taxon>
        <taxon>Pseudomonadaceae</taxon>
        <taxon>Metapseudomonas</taxon>
    </lineage>
</organism>
<evidence type="ECO:0000256" key="1">
    <source>
        <dbReference type="SAM" id="Phobius"/>
    </source>
</evidence>
<proteinExistence type="predicted"/>